<evidence type="ECO:0000313" key="1">
    <source>
        <dbReference type="EMBL" id="QWG14134.1"/>
    </source>
</evidence>
<dbReference type="EMBL" id="CP076134">
    <property type="protein sequence ID" value="QWG14134.1"/>
    <property type="molecule type" value="Genomic_DNA"/>
</dbReference>
<name>A0A975NH99_9BRAD</name>
<dbReference type="RefSeq" id="WP_215622773.1">
    <property type="nucleotide sequence ID" value="NZ_CP076134.1"/>
</dbReference>
<gene>
    <name evidence="1" type="ORF">KMZ29_05415</name>
</gene>
<accession>A0A975NH99</accession>
<evidence type="ECO:0000313" key="2">
    <source>
        <dbReference type="Proteomes" id="UP000680839"/>
    </source>
</evidence>
<protein>
    <submittedName>
        <fullName evidence="1">Uncharacterized protein</fullName>
    </submittedName>
</protein>
<sequence length="76" mass="8270">MNPPEAVTWRIVGEHRGIGKQRPDASSAPGVENAVSLRCEACVMPVEPLLLLDGNREPAQPILEKIGLFSRLDLPL</sequence>
<organism evidence="1 2">
    <name type="scientific">Bradyrhizobium sediminis</name>
    <dbReference type="NCBI Taxonomy" id="2840469"/>
    <lineage>
        <taxon>Bacteria</taxon>
        <taxon>Pseudomonadati</taxon>
        <taxon>Pseudomonadota</taxon>
        <taxon>Alphaproteobacteria</taxon>
        <taxon>Hyphomicrobiales</taxon>
        <taxon>Nitrobacteraceae</taxon>
        <taxon>Bradyrhizobium</taxon>
    </lineage>
</organism>
<reference evidence="1" key="1">
    <citation type="submission" date="2021-06" db="EMBL/GenBank/DDBJ databases">
        <title>Bradyrhizobium sp. S2-20-1 Genome sequencing.</title>
        <authorList>
            <person name="Jin L."/>
        </authorList>
    </citation>
    <scope>NUCLEOTIDE SEQUENCE</scope>
    <source>
        <strain evidence="1">S2-20-1</strain>
    </source>
</reference>
<dbReference type="Proteomes" id="UP000680839">
    <property type="component" value="Chromosome"/>
</dbReference>
<proteinExistence type="predicted"/>
<dbReference type="AlphaFoldDB" id="A0A975NH99"/>